<dbReference type="Proteomes" id="UP001303473">
    <property type="component" value="Unassembled WGS sequence"/>
</dbReference>
<keyword evidence="2" id="KW-0812">Transmembrane</keyword>
<evidence type="ECO:0000313" key="3">
    <source>
        <dbReference type="EMBL" id="KAK3945434.1"/>
    </source>
</evidence>
<accession>A0AAN6NHW4</accession>
<feature type="transmembrane region" description="Helical" evidence="2">
    <location>
        <begin position="51"/>
        <end position="70"/>
    </location>
</feature>
<dbReference type="EMBL" id="MU853755">
    <property type="protein sequence ID" value="KAK3945434.1"/>
    <property type="molecule type" value="Genomic_DNA"/>
</dbReference>
<dbReference type="AlphaFoldDB" id="A0AAN6NHW4"/>
<protein>
    <recommendedName>
        <fullName evidence="5">Ubiquitin-protein ligase sel1</fullName>
    </recommendedName>
</protein>
<keyword evidence="2" id="KW-0472">Membrane</keyword>
<feature type="compositionally biased region" description="Polar residues" evidence="1">
    <location>
        <begin position="168"/>
        <end position="184"/>
    </location>
</feature>
<feature type="compositionally biased region" description="Pro residues" evidence="1">
    <location>
        <begin position="141"/>
        <end position="151"/>
    </location>
</feature>
<organism evidence="3 4">
    <name type="scientific">Diplogelasinospora grovesii</name>
    <dbReference type="NCBI Taxonomy" id="303347"/>
    <lineage>
        <taxon>Eukaryota</taxon>
        <taxon>Fungi</taxon>
        <taxon>Dikarya</taxon>
        <taxon>Ascomycota</taxon>
        <taxon>Pezizomycotina</taxon>
        <taxon>Sordariomycetes</taxon>
        <taxon>Sordariomycetidae</taxon>
        <taxon>Sordariales</taxon>
        <taxon>Diplogelasinosporaceae</taxon>
        <taxon>Diplogelasinospora</taxon>
    </lineage>
</organism>
<gene>
    <name evidence="3" type="ORF">QBC46DRAFT_372226</name>
</gene>
<evidence type="ECO:0000256" key="2">
    <source>
        <dbReference type="SAM" id="Phobius"/>
    </source>
</evidence>
<comment type="caution">
    <text evidence="3">The sequence shown here is derived from an EMBL/GenBank/DDBJ whole genome shotgun (WGS) entry which is preliminary data.</text>
</comment>
<evidence type="ECO:0000256" key="1">
    <source>
        <dbReference type="SAM" id="MobiDB-lite"/>
    </source>
</evidence>
<dbReference type="InterPro" id="IPR020999">
    <property type="entry name" value="Chitin_synth_reg_RCR"/>
</dbReference>
<keyword evidence="2" id="KW-1133">Transmembrane helix</keyword>
<feature type="compositionally biased region" description="Polar residues" evidence="1">
    <location>
        <begin position="206"/>
        <end position="215"/>
    </location>
</feature>
<feature type="region of interest" description="Disordered" evidence="1">
    <location>
        <begin position="141"/>
        <end position="215"/>
    </location>
</feature>
<sequence>MDTKHLAHTVLATLVSRQIQDGRNCTRDEDGFIVESDTCFVGFWYTRTGVIVKWSIFLGLSAILGLYLLLGYMHARRRLRKGLAPLAYHRWLVSRSELARVDPRYRPPNASAMPYNPNSNSGGYQYYGDGIYGMSNMPPPPVYDPNAPRPPMYDGLATTAPPGATKVDPQQTSGITTAAPTRQATVVEDDFEAPAGPPPNAMRPENTGSSNPFLR</sequence>
<evidence type="ECO:0008006" key="5">
    <source>
        <dbReference type="Google" id="ProtNLM"/>
    </source>
</evidence>
<keyword evidence="4" id="KW-1185">Reference proteome</keyword>
<proteinExistence type="predicted"/>
<evidence type="ECO:0000313" key="4">
    <source>
        <dbReference type="Proteomes" id="UP001303473"/>
    </source>
</evidence>
<name>A0AAN6NHW4_9PEZI</name>
<reference evidence="4" key="1">
    <citation type="journal article" date="2023" name="Mol. Phylogenet. Evol.">
        <title>Genome-scale phylogeny and comparative genomics of the fungal order Sordariales.</title>
        <authorList>
            <person name="Hensen N."/>
            <person name="Bonometti L."/>
            <person name="Westerberg I."/>
            <person name="Brannstrom I.O."/>
            <person name="Guillou S."/>
            <person name="Cros-Aarteil S."/>
            <person name="Calhoun S."/>
            <person name="Haridas S."/>
            <person name="Kuo A."/>
            <person name="Mondo S."/>
            <person name="Pangilinan J."/>
            <person name="Riley R."/>
            <person name="LaButti K."/>
            <person name="Andreopoulos B."/>
            <person name="Lipzen A."/>
            <person name="Chen C."/>
            <person name="Yan M."/>
            <person name="Daum C."/>
            <person name="Ng V."/>
            <person name="Clum A."/>
            <person name="Steindorff A."/>
            <person name="Ohm R.A."/>
            <person name="Martin F."/>
            <person name="Silar P."/>
            <person name="Natvig D.O."/>
            <person name="Lalanne C."/>
            <person name="Gautier V."/>
            <person name="Ament-Velasquez S.L."/>
            <person name="Kruys A."/>
            <person name="Hutchinson M.I."/>
            <person name="Powell A.J."/>
            <person name="Barry K."/>
            <person name="Miller A.N."/>
            <person name="Grigoriev I.V."/>
            <person name="Debuchy R."/>
            <person name="Gladieux P."/>
            <person name="Hiltunen Thoren M."/>
            <person name="Johannesson H."/>
        </authorList>
    </citation>
    <scope>NUCLEOTIDE SEQUENCE [LARGE SCALE GENOMIC DNA]</scope>
    <source>
        <strain evidence="4">CBS 340.73</strain>
    </source>
</reference>
<dbReference type="Pfam" id="PF12273">
    <property type="entry name" value="RCR"/>
    <property type="match status" value="1"/>
</dbReference>